<comment type="similarity">
    <text evidence="5">In the N-terminal section; belongs to the DHBP synthase family.</text>
</comment>
<dbReference type="RefSeq" id="WP_035624622.1">
    <property type="nucleotide sequence ID" value="NZ_JBEWQG010000007.1"/>
</dbReference>
<comment type="function">
    <text evidence="3 14">Catalyzes the conversion of D-ribulose 5-phosphate to formate and 3,4-dihydroxy-2-butanone 4-phosphate.</text>
</comment>
<dbReference type="OrthoDB" id="9793111at2"/>
<feature type="binding site" evidence="14">
    <location>
        <position position="149"/>
    </location>
    <ligand>
        <name>Mg(2+)</name>
        <dbReference type="ChEBI" id="CHEBI:18420"/>
        <label>2</label>
    </ligand>
</feature>
<dbReference type="PANTHER" id="PTHR21327:SF18">
    <property type="entry name" value="3,4-DIHYDROXY-2-BUTANONE 4-PHOSPHATE SYNTHASE"/>
    <property type="match status" value="1"/>
</dbReference>
<dbReference type="GO" id="GO:0000287">
    <property type="term" value="F:magnesium ion binding"/>
    <property type="evidence" value="ECO:0007669"/>
    <property type="project" value="UniProtKB-UniRule"/>
</dbReference>
<evidence type="ECO:0000256" key="2">
    <source>
        <dbReference type="ARBA" id="ARBA00001936"/>
    </source>
</evidence>
<dbReference type="EC" id="4.1.99.12" evidence="7 14"/>
<reference evidence="17 19" key="2">
    <citation type="submission" date="2016-11" db="EMBL/GenBank/DDBJ databases">
        <title>Whole genomes of Flavobacteriaceae.</title>
        <authorList>
            <person name="Stine C."/>
            <person name="Li C."/>
            <person name="Tadesse D."/>
        </authorList>
    </citation>
    <scope>NUCLEOTIDE SEQUENCE [LARGE SCALE GENOMIC DNA]</scope>
    <source>
        <strain evidence="17 19">ATCC 29551</strain>
    </source>
</reference>
<dbReference type="UniPathway" id="UPA00275">
    <property type="reaction ID" value="UER00399"/>
</dbReference>
<dbReference type="eggNOG" id="COG0807">
    <property type="taxonomic scope" value="Bacteria"/>
</dbReference>
<organism evidence="16 18">
    <name type="scientific">Flavobacterium hydatis</name>
    <name type="common">Cytophaga aquatilis</name>
    <dbReference type="NCBI Taxonomy" id="991"/>
    <lineage>
        <taxon>Bacteria</taxon>
        <taxon>Pseudomonadati</taxon>
        <taxon>Bacteroidota</taxon>
        <taxon>Flavobacteriia</taxon>
        <taxon>Flavobacteriales</taxon>
        <taxon>Flavobacteriaceae</taxon>
        <taxon>Flavobacterium</taxon>
    </lineage>
</organism>
<dbReference type="STRING" id="991.IW20_16735"/>
<dbReference type="AlphaFoldDB" id="A0A086AAL8"/>
<accession>A0A086AAL8</accession>
<evidence type="ECO:0000256" key="4">
    <source>
        <dbReference type="ARBA" id="ARBA00004904"/>
    </source>
</evidence>
<dbReference type="SUPFAM" id="SSF142695">
    <property type="entry name" value="RibA-like"/>
    <property type="match status" value="1"/>
</dbReference>
<feature type="site" description="Essential for catalytic activity" evidence="14">
    <location>
        <position position="170"/>
    </location>
</feature>
<evidence type="ECO:0000256" key="8">
    <source>
        <dbReference type="ARBA" id="ARBA00018836"/>
    </source>
</evidence>
<dbReference type="FunFam" id="3.90.870.10:FF:000001">
    <property type="entry name" value="Riboflavin biosynthesis protein RibBA"/>
    <property type="match status" value="1"/>
</dbReference>
<evidence type="ECO:0000259" key="15">
    <source>
        <dbReference type="Pfam" id="PF00925"/>
    </source>
</evidence>
<feature type="binding site" evidence="14">
    <location>
        <position position="37"/>
    </location>
    <ligand>
        <name>D-ribulose 5-phosphate</name>
        <dbReference type="ChEBI" id="CHEBI:58121"/>
    </ligand>
</feature>
<comment type="subunit">
    <text evidence="14">Homodimer.</text>
</comment>
<dbReference type="SUPFAM" id="SSF55821">
    <property type="entry name" value="YrdC/RibB"/>
    <property type="match status" value="1"/>
</dbReference>
<comment type="similarity">
    <text evidence="14">Belongs to the DHBP synthase family.</text>
</comment>
<evidence type="ECO:0000256" key="3">
    <source>
        <dbReference type="ARBA" id="ARBA00002284"/>
    </source>
</evidence>
<proteinExistence type="inferred from homology"/>
<gene>
    <name evidence="14" type="primary">ribB</name>
    <name evidence="17" type="ORF">B0A62_02610</name>
    <name evidence="16" type="ORF">IW20_16735</name>
</gene>
<evidence type="ECO:0000313" key="17">
    <source>
        <dbReference type="EMBL" id="OXA97770.1"/>
    </source>
</evidence>
<comment type="catalytic activity">
    <reaction evidence="1 14">
        <text>D-ribulose 5-phosphate = (2S)-2-hydroxy-3-oxobutyl phosphate + formate + H(+)</text>
        <dbReference type="Rhea" id="RHEA:18457"/>
        <dbReference type="ChEBI" id="CHEBI:15378"/>
        <dbReference type="ChEBI" id="CHEBI:15740"/>
        <dbReference type="ChEBI" id="CHEBI:58121"/>
        <dbReference type="ChEBI" id="CHEBI:58830"/>
        <dbReference type="EC" id="4.1.99.12"/>
    </reaction>
</comment>
<dbReference type="Proteomes" id="UP000198424">
    <property type="component" value="Unassembled WGS sequence"/>
</dbReference>
<dbReference type="HAMAP" id="MF_00180">
    <property type="entry name" value="RibB"/>
    <property type="match status" value="1"/>
</dbReference>
<comment type="similarity">
    <text evidence="6">In the C-terminal section; belongs to the GTP cyclohydrolase II family.</text>
</comment>
<evidence type="ECO:0000256" key="6">
    <source>
        <dbReference type="ARBA" id="ARBA00008976"/>
    </source>
</evidence>
<protein>
    <recommendedName>
        <fullName evidence="8 14">3,4-dihydroxy-2-butanone 4-phosphate synthase</fullName>
        <shortName evidence="14">DHBP synthase</shortName>
        <ecNumber evidence="7 14">4.1.99.12</ecNumber>
    </recommendedName>
</protein>
<dbReference type="GO" id="GO:0008686">
    <property type="term" value="F:3,4-dihydroxy-2-butanone-4-phosphate synthase activity"/>
    <property type="evidence" value="ECO:0007669"/>
    <property type="project" value="UniProtKB-UniRule"/>
</dbReference>
<feature type="binding site" evidence="14">
    <location>
        <begin position="146"/>
        <end position="150"/>
    </location>
    <ligand>
        <name>D-ribulose 5-phosphate</name>
        <dbReference type="ChEBI" id="CHEBI:58121"/>
    </ligand>
</feature>
<dbReference type="Pfam" id="PF00925">
    <property type="entry name" value="GTP_cyclohydro2"/>
    <property type="match status" value="1"/>
</dbReference>
<feature type="site" description="Essential for catalytic activity" evidence="14">
    <location>
        <position position="132"/>
    </location>
</feature>
<comment type="caution">
    <text evidence="16">The sequence shown here is derived from an EMBL/GenBank/DDBJ whole genome shotgun (WGS) entry which is preliminary data.</text>
</comment>
<dbReference type="NCBIfam" id="TIGR00506">
    <property type="entry name" value="ribB"/>
    <property type="match status" value="1"/>
</dbReference>
<evidence type="ECO:0000256" key="14">
    <source>
        <dbReference type="HAMAP-Rule" id="MF_00180"/>
    </source>
</evidence>
<dbReference type="GO" id="GO:0030145">
    <property type="term" value="F:manganese ion binding"/>
    <property type="evidence" value="ECO:0007669"/>
    <property type="project" value="UniProtKB-UniRule"/>
</dbReference>
<dbReference type="PANTHER" id="PTHR21327">
    <property type="entry name" value="GTP CYCLOHYDROLASE II-RELATED"/>
    <property type="match status" value="1"/>
</dbReference>
<dbReference type="InterPro" id="IPR032677">
    <property type="entry name" value="GTP_cyclohydro_II"/>
</dbReference>
<dbReference type="InterPro" id="IPR036144">
    <property type="entry name" value="RibA-like_sf"/>
</dbReference>
<feature type="binding site" evidence="14">
    <location>
        <position position="33"/>
    </location>
    <ligand>
        <name>Mg(2+)</name>
        <dbReference type="ChEBI" id="CHEBI:18420"/>
        <label>2</label>
    </ligand>
</feature>
<evidence type="ECO:0000313" key="16">
    <source>
        <dbReference type="EMBL" id="KFF13732.1"/>
    </source>
</evidence>
<dbReference type="EMBL" id="MUGY01000002">
    <property type="protein sequence ID" value="OXA97770.1"/>
    <property type="molecule type" value="Genomic_DNA"/>
</dbReference>
<dbReference type="GO" id="GO:0005829">
    <property type="term" value="C:cytosol"/>
    <property type="evidence" value="ECO:0007669"/>
    <property type="project" value="TreeGrafter"/>
</dbReference>
<evidence type="ECO:0000256" key="5">
    <source>
        <dbReference type="ARBA" id="ARBA00005520"/>
    </source>
</evidence>
<dbReference type="Gene3D" id="3.40.50.10990">
    <property type="entry name" value="GTP cyclohydrolase II"/>
    <property type="match status" value="1"/>
</dbReference>
<evidence type="ECO:0000313" key="19">
    <source>
        <dbReference type="Proteomes" id="UP000198424"/>
    </source>
</evidence>
<keyword evidence="11 14" id="KW-0460">Magnesium</keyword>
<comment type="pathway">
    <text evidence="4 14">Cofactor biosynthesis; riboflavin biosynthesis; 2-hydroxy-3-oxobutyl phosphate from D-ribulose 5-phosphate: step 1/1.</text>
</comment>
<dbReference type="InterPro" id="IPR000422">
    <property type="entry name" value="DHBP_synthase_RibB"/>
</dbReference>
<dbReference type="EMBL" id="JPRM01000027">
    <property type="protein sequence ID" value="KFF13732.1"/>
    <property type="molecule type" value="Genomic_DNA"/>
</dbReference>
<dbReference type="PIRSF" id="PIRSF001259">
    <property type="entry name" value="RibA"/>
    <property type="match status" value="1"/>
</dbReference>
<comment type="cofactor">
    <cofactor evidence="2">
        <name>Mn(2+)</name>
        <dbReference type="ChEBI" id="CHEBI:29035"/>
    </cofactor>
</comment>
<evidence type="ECO:0000256" key="12">
    <source>
        <dbReference type="ARBA" id="ARBA00023211"/>
    </source>
</evidence>
<evidence type="ECO:0000256" key="13">
    <source>
        <dbReference type="ARBA" id="ARBA00023239"/>
    </source>
</evidence>
<evidence type="ECO:0000256" key="10">
    <source>
        <dbReference type="ARBA" id="ARBA00022723"/>
    </source>
</evidence>
<name>A0A086AAL8_FLAHY</name>
<keyword evidence="9 14" id="KW-0686">Riboflavin biosynthesis</keyword>
<dbReference type="Gene3D" id="3.90.870.10">
    <property type="entry name" value="DHBP synthase"/>
    <property type="match status" value="1"/>
</dbReference>
<comment type="cofactor">
    <cofactor evidence="14">
        <name>Mg(2+)</name>
        <dbReference type="ChEBI" id="CHEBI:18420"/>
    </cofactor>
    <cofactor evidence="14">
        <name>Mn(2+)</name>
        <dbReference type="ChEBI" id="CHEBI:29035"/>
    </cofactor>
    <text evidence="14">Binds 2 divalent metal cations per subunit. Magnesium or manganese.</text>
</comment>
<evidence type="ECO:0000256" key="1">
    <source>
        <dbReference type="ARBA" id="ARBA00000141"/>
    </source>
</evidence>
<feature type="domain" description="GTP cyclohydrolase II" evidence="15">
    <location>
        <begin position="217"/>
        <end position="375"/>
    </location>
</feature>
<reference evidence="16 18" key="1">
    <citation type="submission" date="2014-07" db="EMBL/GenBank/DDBJ databases">
        <title>Genome of Flavobacterium hydatis DSM 2063.</title>
        <authorList>
            <person name="Pipes S.E."/>
            <person name="Stropko S.J."/>
            <person name="Newman J.D."/>
        </authorList>
    </citation>
    <scope>NUCLEOTIDE SEQUENCE [LARGE SCALE GENOMIC DNA]</scope>
    <source>
        <strain evidence="16 18">DSM 2063</strain>
    </source>
</reference>
<keyword evidence="19" id="KW-1185">Reference proteome</keyword>
<evidence type="ECO:0000313" key="18">
    <source>
        <dbReference type="Proteomes" id="UP000028712"/>
    </source>
</evidence>
<dbReference type="Proteomes" id="UP000028712">
    <property type="component" value="Unassembled WGS sequence"/>
</dbReference>
<keyword evidence="12 14" id="KW-0464">Manganese</keyword>
<dbReference type="Pfam" id="PF00926">
    <property type="entry name" value="DHBP_synthase"/>
    <property type="match status" value="1"/>
</dbReference>
<feature type="binding site" evidence="14">
    <location>
        <begin position="32"/>
        <end position="33"/>
    </location>
    <ligand>
        <name>D-ribulose 5-phosphate</name>
        <dbReference type="ChEBI" id="CHEBI:58121"/>
    </ligand>
</feature>
<evidence type="ECO:0000256" key="11">
    <source>
        <dbReference type="ARBA" id="ARBA00022842"/>
    </source>
</evidence>
<dbReference type="GO" id="GO:0009231">
    <property type="term" value="P:riboflavin biosynthetic process"/>
    <property type="evidence" value="ECO:0007669"/>
    <property type="project" value="UniProtKB-UniRule"/>
</dbReference>
<dbReference type="eggNOG" id="COG0108">
    <property type="taxonomic scope" value="Bacteria"/>
</dbReference>
<sequence>MSTNKIQLNTIEEAIEAIRQGEVIIVVDDEDRENEGDFLAAAEKVTPEMINFMATHGRGLICAPLTESRCKELDLKPMVTNNTDHMETAFTVSVDLKGNGVTTGISAADRSLTVFALTDPNTKPYELARPGHIFPLVAKQGGVLRRTGHTEAAIDFARLAGFKPAGVICEILNEDGTMSRLPQLVEVAKKFNLKLVSIEDLVAYRMQHDSLIVKKEDFDIETRFGTFRLRAYEQTTNKQIHIALTKGTWSLGESILTRINSSQVNNDLLGTLTNNPEQQLDDMFKVINENGKGAVLFINQDMQAVNLLNRIAELKTLQSQGVMKAPKVIIDSKDYGIGAQILHDIDISKIRLVSNTEQTKRVGMIGYGLEITEYVSY</sequence>
<dbReference type="GO" id="GO:0003935">
    <property type="term" value="F:GTP cyclohydrolase II activity"/>
    <property type="evidence" value="ECO:0007669"/>
    <property type="project" value="TreeGrafter"/>
</dbReference>
<dbReference type="InterPro" id="IPR017945">
    <property type="entry name" value="DHBP_synth_RibB-like_a/b_dom"/>
</dbReference>
<feature type="binding site" evidence="14">
    <location>
        <position position="33"/>
    </location>
    <ligand>
        <name>Mg(2+)</name>
        <dbReference type="ChEBI" id="CHEBI:18420"/>
        <label>1</label>
    </ligand>
</feature>
<keyword evidence="13 14" id="KW-0456">Lyase</keyword>
<keyword evidence="10 14" id="KW-0479">Metal-binding</keyword>
<evidence type="ECO:0000256" key="7">
    <source>
        <dbReference type="ARBA" id="ARBA00012153"/>
    </source>
</evidence>
<evidence type="ECO:0000256" key="9">
    <source>
        <dbReference type="ARBA" id="ARBA00022619"/>
    </source>
</evidence>